<dbReference type="InterPro" id="IPR043128">
    <property type="entry name" value="Rev_trsase/Diguanyl_cyclase"/>
</dbReference>
<dbReference type="RefSeq" id="WP_138620435.1">
    <property type="nucleotide sequence ID" value="NZ_SZVP01000001.1"/>
</dbReference>
<evidence type="ECO:0000313" key="5">
    <source>
        <dbReference type="EMBL" id="TMM47907.1"/>
    </source>
</evidence>
<dbReference type="PANTHER" id="PTHR45138">
    <property type="entry name" value="REGULATORY COMPONENTS OF SENSORY TRANSDUCTION SYSTEM"/>
    <property type="match status" value="1"/>
</dbReference>
<accession>A0A8H2JPE0</accession>
<name>A0A8H2JPE0_9GAMM</name>
<dbReference type="SUPFAM" id="SSF55073">
    <property type="entry name" value="Nucleotide cyclase"/>
    <property type="match status" value="1"/>
</dbReference>
<evidence type="ECO:0000256" key="2">
    <source>
        <dbReference type="ARBA" id="ARBA00012528"/>
    </source>
</evidence>
<comment type="catalytic activity">
    <reaction evidence="3">
        <text>2 GTP = 3',3'-c-di-GMP + 2 diphosphate</text>
        <dbReference type="Rhea" id="RHEA:24898"/>
        <dbReference type="ChEBI" id="CHEBI:33019"/>
        <dbReference type="ChEBI" id="CHEBI:37565"/>
        <dbReference type="ChEBI" id="CHEBI:58805"/>
        <dbReference type="EC" id="2.7.7.65"/>
    </reaction>
</comment>
<reference evidence="5 6" key="1">
    <citation type="submission" date="2019-05" db="EMBL/GenBank/DDBJ databases">
        <title>Colwellia ponticola sp. nov., isolated from seawater.</title>
        <authorList>
            <person name="Yoon J.-H."/>
        </authorList>
    </citation>
    <scope>NUCLEOTIDE SEQUENCE [LARGE SCALE GENOMIC DNA]</scope>
    <source>
        <strain evidence="5 6">OISW-25</strain>
    </source>
</reference>
<evidence type="ECO:0000259" key="4">
    <source>
        <dbReference type="PROSITE" id="PS50887"/>
    </source>
</evidence>
<evidence type="ECO:0000313" key="6">
    <source>
        <dbReference type="Proteomes" id="UP000307702"/>
    </source>
</evidence>
<dbReference type="EC" id="2.7.7.65" evidence="2"/>
<dbReference type="CDD" id="cd01949">
    <property type="entry name" value="GGDEF"/>
    <property type="match status" value="1"/>
</dbReference>
<sequence length="328" mass="37649">MTMTLNTFTQQSLSLWDSHSQIMLIKITSTGDIIAHNMAFTSQFKAYSNLFELVTLTHIGAFKQNVQQCLLSDSPLSFITNFSPDKNDVTDIPYSYLITMERLDGMIQLIAEPKSNLSHEDVKAYFSMVNDFSNMTRKIQKSEFRLKKTNDKLNEKIEKVEYLANHDMLTDMFNRRRIFEQLNTEAERFLRTGDTFCILIADIDLFKKINDSYGHLNGDLVLQRFAVTLKENIRPYDFVGRFGGEEFIVIFPNTKTETALSVANRLLQAVIKSPINIEGYTSLSISFSGGIAQMTHNMTIEKLIEIADNRLYYAKKHGRQQIIVNDIS</sequence>
<dbReference type="Proteomes" id="UP000307702">
    <property type="component" value="Unassembled WGS sequence"/>
</dbReference>
<dbReference type="SMART" id="SM00267">
    <property type="entry name" value="GGDEF"/>
    <property type="match status" value="1"/>
</dbReference>
<dbReference type="FunFam" id="3.30.70.270:FF:000001">
    <property type="entry name" value="Diguanylate cyclase domain protein"/>
    <property type="match status" value="1"/>
</dbReference>
<dbReference type="PROSITE" id="PS50887">
    <property type="entry name" value="GGDEF"/>
    <property type="match status" value="1"/>
</dbReference>
<feature type="domain" description="GGDEF" evidence="4">
    <location>
        <begin position="194"/>
        <end position="327"/>
    </location>
</feature>
<evidence type="ECO:0000256" key="1">
    <source>
        <dbReference type="ARBA" id="ARBA00001946"/>
    </source>
</evidence>
<dbReference type="InterPro" id="IPR050469">
    <property type="entry name" value="Diguanylate_Cyclase"/>
</dbReference>
<dbReference type="Pfam" id="PF00990">
    <property type="entry name" value="GGDEF"/>
    <property type="match status" value="1"/>
</dbReference>
<evidence type="ECO:0000256" key="3">
    <source>
        <dbReference type="ARBA" id="ARBA00034247"/>
    </source>
</evidence>
<dbReference type="PANTHER" id="PTHR45138:SF9">
    <property type="entry name" value="DIGUANYLATE CYCLASE DGCM-RELATED"/>
    <property type="match status" value="1"/>
</dbReference>
<organism evidence="5 6">
    <name type="scientific">Colwellia ponticola</name>
    <dbReference type="NCBI Taxonomy" id="2304625"/>
    <lineage>
        <taxon>Bacteria</taxon>
        <taxon>Pseudomonadati</taxon>
        <taxon>Pseudomonadota</taxon>
        <taxon>Gammaproteobacteria</taxon>
        <taxon>Alteromonadales</taxon>
        <taxon>Colwelliaceae</taxon>
        <taxon>Colwellia</taxon>
    </lineage>
</organism>
<dbReference type="GO" id="GO:0052621">
    <property type="term" value="F:diguanylate cyclase activity"/>
    <property type="evidence" value="ECO:0007669"/>
    <property type="project" value="UniProtKB-EC"/>
</dbReference>
<dbReference type="Gene3D" id="3.30.70.270">
    <property type="match status" value="1"/>
</dbReference>
<dbReference type="InterPro" id="IPR029787">
    <property type="entry name" value="Nucleotide_cyclase"/>
</dbReference>
<comment type="cofactor">
    <cofactor evidence="1">
        <name>Mg(2+)</name>
        <dbReference type="ChEBI" id="CHEBI:18420"/>
    </cofactor>
</comment>
<dbReference type="InterPro" id="IPR000160">
    <property type="entry name" value="GGDEF_dom"/>
</dbReference>
<dbReference type="AlphaFoldDB" id="A0A8H2JPE0"/>
<dbReference type="OrthoDB" id="9812260at2"/>
<comment type="caution">
    <text evidence="5">The sequence shown here is derived from an EMBL/GenBank/DDBJ whole genome shotgun (WGS) entry which is preliminary data.</text>
</comment>
<dbReference type="NCBIfam" id="TIGR00254">
    <property type="entry name" value="GGDEF"/>
    <property type="match status" value="1"/>
</dbReference>
<dbReference type="EMBL" id="SZVP01000001">
    <property type="protein sequence ID" value="TMM47907.1"/>
    <property type="molecule type" value="Genomic_DNA"/>
</dbReference>
<gene>
    <name evidence="5" type="ORF">FCS21_02800</name>
</gene>
<protein>
    <recommendedName>
        <fullName evidence="2">diguanylate cyclase</fullName>
        <ecNumber evidence="2">2.7.7.65</ecNumber>
    </recommendedName>
</protein>
<proteinExistence type="predicted"/>
<keyword evidence="6" id="KW-1185">Reference proteome</keyword>